<dbReference type="AlphaFoldDB" id="A0A8S2DZ75"/>
<evidence type="ECO:0000313" key="3">
    <source>
        <dbReference type="Proteomes" id="UP000677228"/>
    </source>
</evidence>
<accession>A0A8S2DZ75</accession>
<proteinExistence type="predicted"/>
<dbReference type="Proteomes" id="UP000682733">
    <property type="component" value="Unassembled WGS sequence"/>
</dbReference>
<evidence type="ECO:0000313" key="1">
    <source>
        <dbReference type="EMBL" id="CAF1022239.1"/>
    </source>
</evidence>
<organism evidence="1 3">
    <name type="scientific">Didymodactylos carnosus</name>
    <dbReference type="NCBI Taxonomy" id="1234261"/>
    <lineage>
        <taxon>Eukaryota</taxon>
        <taxon>Metazoa</taxon>
        <taxon>Spiralia</taxon>
        <taxon>Gnathifera</taxon>
        <taxon>Rotifera</taxon>
        <taxon>Eurotatoria</taxon>
        <taxon>Bdelloidea</taxon>
        <taxon>Philodinida</taxon>
        <taxon>Philodinidae</taxon>
        <taxon>Didymodactylos</taxon>
    </lineage>
</organism>
<evidence type="ECO:0000313" key="2">
    <source>
        <dbReference type="EMBL" id="CAF3790815.1"/>
    </source>
</evidence>
<protein>
    <submittedName>
        <fullName evidence="1">Uncharacterized protein</fullName>
    </submittedName>
</protein>
<sequence length="88" mass="9798">PRASRFFQRIPQSGTPWNIHLVVIVLRGVSDDTYIVGELEPDPVSMMFGFRVAIYVCLLGEVVGVCDVTDIVDALVLSNVGCDFKFFF</sequence>
<dbReference type="Proteomes" id="UP000677228">
    <property type="component" value="Unassembled WGS sequence"/>
</dbReference>
<feature type="non-terminal residue" evidence="1">
    <location>
        <position position="1"/>
    </location>
</feature>
<dbReference type="EMBL" id="CAJNOK010007030">
    <property type="protein sequence ID" value="CAF1022239.1"/>
    <property type="molecule type" value="Genomic_DNA"/>
</dbReference>
<reference evidence="1" key="1">
    <citation type="submission" date="2021-02" db="EMBL/GenBank/DDBJ databases">
        <authorList>
            <person name="Nowell W R."/>
        </authorList>
    </citation>
    <scope>NUCLEOTIDE SEQUENCE</scope>
</reference>
<gene>
    <name evidence="1" type="ORF">OVA965_LOCUS15562</name>
    <name evidence="2" type="ORF">TMI583_LOCUS15570</name>
</gene>
<dbReference type="EMBL" id="CAJOBA010007040">
    <property type="protein sequence ID" value="CAF3790815.1"/>
    <property type="molecule type" value="Genomic_DNA"/>
</dbReference>
<comment type="caution">
    <text evidence="1">The sequence shown here is derived from an EMBL/GenBank/DDBJ whole genome shotgun (WGS) entry which is preliminary data.</text>
</comment>
<name>A0A8S2DZ75_9BILA</name>